<protein>
    <submittedName>
        <fullName evidence="2">Uncharacterized protein</fullName>
    </submittedName>
</protein>
<dbReference type="Proteomes" id="UP000236333">
    <property type="component" value="Unassembled WGS sequence"/>
</dbReference>
<feature type="region of interest" description="Disordered" evidence="1">
    <location>
        <begin position="17"/>
        <end position="36"/>
    </location>
</feature>
<proteinExistence type="predicted"/>
<evidence type="ECO:0000313" key="3">
    <source>
        <dbReference type="Proteomes" id="UP000236333"/>
    </source>
</evidence>
<comment type="caution">
    <text evidence="2">The sequence shown here is derived from an EMBL/GenBank/DDBJ whole genome shotgun (WGS) entry which is preliminary data.</text>
</comment>
<dbReference type="AlphaFoldDB" id="A0A2J8A597"/>
<reference evidence="2 3" key="1">
    <citation type="journal article" date="2017" name="Mol. Biol. Evol.">
        <title>The 4-celled Tetrabaena socialis nuclear genome reveals the essential components for genetic control of cell number at the origin of multicellularity in the volvocine lineage.</title>
        <authorList>
            <person name="Featherston J."/>
            <person name="Arakaki Y."/>
            <person name="Hanschen E.R."/>
            <person name="Ferris P.J."/>
            <person name="Michod R.E."/>
            <person name="Olson B.J.S.C."/>
            <person name="Nozaki H."/>
            <person name="Durand P.M."/>
        </authorList>
    </citation>
    <scope>NUCLEOTIDE SEQUENCE [LARGE SCALE GENOMIC DNA]</scope>
    <source>
        <strain evidence="2 3">NIES-571</strain>
    </source>
</reference>
<sequence>MAQRHMLRGACRGLSSAFQGAPRSGMDHGSSGSTLRSVINKMHGGAASAMGFGPSISQAQGARGLGGFTASPSVPMGFAASAPSVSAGSATGSLVQVR</sequence>
<evidence type="ECO:0000313" key="2">
    <source>
        <dbReference type="EMBL" id="PNH07673.1"/>
    </source>
</evidence>
<evidence type="ECO:0000256" key="1">
    <source>
        <dbReference type="SAM" id="MobiDB-lite"/>
    </source>
</evidence>
<organism evidence="2 3">
    <name type="scientific">Tetrabaena socialis</name>
    <dbReference type="NCBI Taxonomy" id="47790"/>
    <lineage>
        <taxon>Eukaryota</taxon>
        <taxon>Viridiplantae</taxon>
        <taxon>Chlorophyta</taxon>
        <taxon>core chlorophytes</taxon>
        <taxon>Chlorophyceae</taxon>
        <taxon>CS clade</taxon>
        <taxon>Chlamydomonadales</taxon>
        <taxon>Tetrabaenaceae</taxon>
        <taxon>Tetrabaena</taxon>
    </lineage>
</organism>
<accession>A0A2J8A597</accession>
<name>A0A2J8A597_9CHLO</name>
<gene>
    <name evidence="2" type="ORF">TSOC_005817</name>
</gene>
<keyword evidence="3" id="KW-1185">Reference proteome</keyword>
<dbReference type="EMBL" id="PGGS01000167">
    <property type="protein sequence ID" value="PNH07673.1"/>
    <property type="molecule type" value="Genomic_DNA"/>
</dbReference>